<dbReference type="Gene3D" id="1.10.357.10">
    <property type="entry name" value="Tetracycline Repressor, domain 2"/>
    <property type="match status" value="1"/>
</dbReference>
<evidence type="ECO:0000259" key="4">
    <source>
        <dbReference type="PROSITE" id="PS50977"/>
    </source>
</evidence>
<dbReference type="InterPro" id="IPR036271">
    <property type="entry name" value="Tet_transcr_reg_TetR-rel_C_sf"/>
</dbReference>
<dbReference type="PRINTS" id="PR00455">
    <property type="entry name" value="HTHTETR"/>
</dbReference>
<comment type="caution">
    <text evidence="5">The sequence shown here is derived from an EMBL/GenBank/DDBJ whole genome shotgun (WGS) entry which is preliminary data.</text>
</comment>
<dbReference type="SUPFAM" id="SSF48498">
    <property type="entry name" value="Tetracyclin repressor-like, C-terminal domain"/>
    <property type="match status" value="1"/>
</dbReference>
<dbReference type="InterPro" id="IPR009057">
    <property type="entry name" value="Homeodomain-like_sf"/>
</dbReference>
<organism evidence="5 6">
    <name type="scientific">Neobacillus cucumis</name>
    <dbReference type="NCBI Taxonomy" id="1740721"/>
    <lineage>
        <taxon>Bacteria</taxon>
        <taxon>Bacillati</taxon>
        <taxon>Bacillota</taxon>
        <taxon>Bacilli</taxon>
        <taxon>Bacillales</taxon>
        <taxon>Bacillaceae</taxon>
        <taxon>Neobacillus</taxon>
    </lineage>
</organism>
<dbReference type="AlphaFoldDB" id="A0A2N5HB78"/>
<keyword evidence="1" id="KW-0678">Repressor</keyword>
<dbReference type="InterPro" id="IPR001647">
    <property type="entry name" value="HTH_TetR"/>
</dbReference>
<evidence type="ECO:0000256" key="1">
    <source>
        <dbReference type="ARBA" id="ARBA00022491"/>
    </source>
</evidence>
<keyword evidence="2 3" id="KW-0238">DNA-binding</keyword>
<evidence type="ECO:0000256" key="3">
    <source>
        <dbReference type="PROSITE-ProRule" id="PRU00335"/>
    </source>
</evidence>
<dbReference type="PROSITE" id="PS50977">
    <property type="entry name" value="HTH_TETR_2"/>
    <property type="match status" value="1"/>
</dbReference>
<evidence type="ECO:0000256" key="2">
    <source>
        <dbReference type="ARBA" id="ARBA00023125"/>
    </source>
</evidence>
<keyword evidence="6" id="KW-1185">Reference proteome</keyword>
<dbReference type="Pfam" id="PF00440">
    <property type="entry name" value="TetR_N"/>
    <property type="match status" value="1"/>
</dbReference>
<protein>
    <submittedName>
        <fullName evidence="5">TetR family transcriptional regulator</fullName>
    </submittedName>
</protein>
<dbReference type="InterPro" id="IPR041490">
    <property type="entry name" value="KstR2_TetR_C"/>
</dbReference>
<reference evidence="5 6" key="1">
    <citation type="submission" date="2017-11" db="EMBL/GenBank/DDBJ databases">
        <title>Comparitive Functional Genomics of Dry Heat Resistant strains isolated from the Viking Spacecraft.</title>
        <authorList>
            <person name="Seuylemezian A."/>
            <person name="Cooper K."/>
            <person name="Vaishampayan P."/>
        </authorList>
    </citation>
    <scope>NUCLEOTIDE SEQUENCE [LARGE SCALE GENOMIC DNA]</scope>
    <source>
        <strain evidence="5 6">V32-6</strain>
    </source>
</reference>
<dbReference type="Pfam" id="PF17932">
    <property type="entry name" value="TetR_C_24"/>
    <property type="match status" value="1"/>
</dbReference>
<dbReference type="EMBL" id="PGVE01000065">
    <property type="protein sequence ID" value="PLS02776.1"/>
    <property type="molecule type" value="Genomic_DNA"/>
</dbReference>
<sequence length="189" mass="21875">MKERITEQSIRLFEKKGFSETSIQDIVDSLGVTKGTFYYYFSSKEELLMDIHRGYIDELLVQLERIFNDTSMNYKEKLFEIVYMLLSDIKSRGSAAKIFYRELSNLNEEHSALIIAKRDQFRLNIEALIKAGIANGEFRTGINAPIITFGILGITNWSYQWFNPNGTCTDREVAEIFVEMILKGIQVNE</sequence>
<gene>
    <name evidence="5" type="ORF">CVD27_18300</name>
</gene>
<evidence type="ECO:0000313" key="6">
    <source>
        <dbReference type="Proteomes" id="UP000234950"/>
    </source>
</evidence>
<dbReference type="Gene3D" id="1.10.10.60">
    <property type="entry name" value="Homeodomain-like"/>
    <property type="match status" value="1"/>
</dbReference>
<dbReference type="InterPro" id="IPR023772">
    <property type="entry name" value="DNA-bd_HTH_TetR-type_CS"/>
</dbReference>
<dbReference type="OrthoDB" id="9814200at2"/>
<evidence type="ECO:0000313" key="5">
    <source>
        <dbReference type="EMBL" id="PLS02776.1"/>
    </source>
</evidence>
<dbReference type="PANTHER" id="PTHR43479:SF11">
    <property type="entry name" value="ACREF_ENVCD OPERON REPRESSOR-RELATED"/>
    <property type="match status" value="1"/>
</dbReference>
<dbReference type="InterPro" id="IPR050624">
    <property type="entry name" value="HTH-type_Tx_Regulator"/>
</dbReference>
<dbReference type="PANTHER" id="PTHR43479">
    <property type="entry name" value="ACREF/ENVCD OPERON REPRESSOR-RELATED"/>
    <property type="match status" value="1"/>
</dbReference>
<accession>A0A2N5HB78</accession>
<feature type="domain" description="HTH tetR-type" evidence="4">
    <location>
        <begin position="1"/>
        <end position="59"/>
    </location>
</feature>
<dbReference type="Proteomes" id="UP000234950">
    <property type="component" value="Unassembled WGS sequence"/>
</dbReference>
<name>A0A2N5HB78_9BACI</name>
<dbReference type="PROSITE" id="PS01081">
    <property type="entry name" value="HTH_TETR_1"/>
    <property type="match status" value="1"/>
</dbReference>
<dbReference type="SUPFAM" id="SSF46689">
    <property type="entry name" value="Homeodomain-like"/>
    <property type="match status" value="1"/>
</dbReference>
<feature type="DNA-binding region" description="H-T-H motif" evidence="3">
    <location>
        <begin position="22"/>
        <end position="41"/>
    </location>
</feature>
<dbReference type="GO" id="GO:0003677">
    <property type="term" value="F:DNA binding"/>
    <property type="evidence" value="ECO:0007669"/>
    <property type="project" value="UniProtKB-UniRule"/>
</dbReference>
<dbReference type="RefSeq" id="WP_101649337.1">
    <property type="nucleotide sequence ID" value="NZ_PGVE01000065.1"/>
</dbReference>
<proteinExistence type="predicted"/>